<name>A0A7L5E543_9SPHI</name>
<keyword evidence="2" id="KW-0732">Signal</keyword>
<sequence>MKRYLAIIVACLLSLRLQAQPGIAEMQQARQDLSASFFSAFDLALVLATLLGSFGAVRIYHNWQMGKPRIDTEVAAWFFAALFVVLSGAFLRALFGI</sequence>
<accession>A0A7L5E543</accession>
<feature type="chain" id="PRO_5029630957" evidence="2">
    <location>
        <begin position="20"/>
        <end position="97"/>
    </location>
</feature>
<dbReference type="KEGG" id="mrob:HH214_08730"/>
<dbReference type="RefSeq" id="WP_169606959.1">
    <property type="nucleotide sequence ID" value="NZ_CP051682.1"/>
</dbReference>
<dbReference type="InterPro" id="IPR025408">
    <property type="entry name" value="DUF4134"/>
</dbReference>
<keyword evidence="4" id="KW-1185">Reference proteome</keyword>
<feature type="transmembrane region" description="Helical" evidence="1">
    <location>
        <begin position="74"/>
        <end position="95"/>
    </location>
</feature>
<reference evidence="3 4" key="1">
    <citation type="submission" date="2020-04" db="EMBL/GenBank/DDBJ databases">
        <title>Genome sequencing of novel species.</title>
        <authorList>
            <person name="Heo J."/>
            <person name="Kim S.-J."/>
            <person name="Kim J.-S."/>
            <person name="Hong S.-B."/>
            <person name="Kwon S.-W."/>
        </authorList>
    </citation>
    <scope>NUCLEOTIDE SEQUENCE [LARGE SCALE GENOMIC DNA]</scope>
    <source>
        <strain evidence="3 4">F39-2</strain>
    </source>
</reference>
<dbReference type="EMBL" id="CP051682">
    <property type="protein sequence ID" value="QJD95953.1"/>
    <property type="molecule type" value="Genomic_DNA"/>
</dbReference>
<dbReference type="Pfam" id="PF13572">
    <property type="entry name" value="DUF4134"/>
    <property type="match status" value="1"/>
</dbReference>
<dbReference type="Proteomes" id="UP000503278">
    <property type="component" value="Chromosome"/>
</dbReference>
<protein>
    <submittedName>
        <fullName evidence="3">DUF4134 domain-containing protein</fullName>
    </submittedName>
</protein>
<evidence type="ECO:0000313" key="4">
    <source>
        <dbReference type="Proteomes" id="UP000503278"/>
    </source>
</evidence>
<evidence type="ECO:0000256" key="2">
    <source>
        <dbReference type="SAM" id="SignalP"/>
    </source>
</evidence>
<dbReference type="AlphaFoldDB" id="A0A7L5E543"/>
<evidence type="ECO:0000313" key="3">
    <source>
        <dbReference type="EMBL" id="QJD95953.1"/>
    </source>
</evidence>
<feature type="transmembrane region" description="Helical" evidence="1">
    <location>
        <begin position="35"/>
        <end position="54"/>
    </location>
</feature>
<keyword evidence="1" id="KW-0812">Transmembrane</keyword>
<keyword evidence="1" id="KW-0472">Membrane</keyword>
<evidence type="ECO:0000256" key="1">
    <source>
        <dbReference type="SAM" id="Phobius"/>
    </source>
</evidence>
<gene>
    <name evidence="3" type="ORF">HH214_08730</name>
</gene>
<organism evidence="3 4">
    <name type="scientific">Mucilaginibacter robiniae</name>
    <dbReference type="NCBI Taxonomy" id="2728022"/>
    <lineage>
        <taxon>Bacteria</taxon>
        <taxon>Pseudomonadati</taxon>
        <taxon>Bacteroidota</taxon>
        <taxon>Sphingobacteriia</taxon>
        <taxon>Sphingobacteriales</taxon>
        <taxon>Sphingobacteriaceae</taxon>
        <taxon>Mucilaginibacter</taxon>
    </lineage>
</organism>
<feature type="signal peptide" evidence="2">
    <location>
        <begin position="1"/>
        <end position="19"/>
    </location>
</feature>
<keyword evidence="1" id="KW-1133">Transmembrane helix</keyword>
<proteinExistence type="predicted"/>